<evidence type="ECO:0000259" key="2">
    <source>
        <dbReference type="PROSITE" id="PS50880"/>
    </source>
</evidence>
<dbReference type="Pfam" id="PF10410">
    <property type="entry name" value="DnaB_bind"/>
    <property type="match status" value="1"/>
</dbReference>
<evidence type="ECO:0000256" key="1">
    <source>
        <dbReference type="SAM" id="MobiDB-lite"/>
    </source>
</evidence>
<dbReference type="GO" id="GO:0005737">
    <property type="term" value="C:cytoplasm"/>
    <property type="evidence" value="ECO:0007669"/>
    <property type="project" value="TreeGrafter"/>
</dbReference>
<dbReference type="PANTHER" id="PTHR30313">
    <property type="entry name" value="DNA PRIMASE"/>
    <property type="match status" value="1"/>
</dbReference>
<feature type="compositionally biased region" description="Basic and acidic residues" evidence="1">
    <location>
        <begin position="156"/>
        <end position="165"/>
    </location>
</feature>
<dbReference type="PROSITE" id="PS50880">
    <property type="entry name" value="TOPRIM"/>
    <property type="match status" value="1"/>
</dbReference>
<sequence length="337" mass="36367">MKLLRSFAQRVVLAFDADAAGQNAAARVYTWEKKYDLDVAVAVFPGGVDPAELAQSDPEGLAAAIAEAKPFLKFRLDRVLDSSPLDTPEHRARAADAAMAVILEHPSDIVRDQYLLEVAARLRLDPDQLRNRRPAPASGGPAGSGPGSRGNTTADRPQRESRPMIHRDTAATEALRHLIWDPGSITPLLDEVLFPDRVAATAYRALRATSSVADAIEMAAADDPVAGDLLQRLAVEEPESTVQSVLIRLVDDAANASMAALQAEARVASDPFQVGEAIRWLNLRIMDLREQEGSLDLDMEAMYDLLAWLTEAEVNTVDKTGTGASTGPVNHGDVRHV</sequence>
<gene>
    <name evidence="3" type="ORF">UFOPK2969_01296</name>
</gene>
<reference evidence="3" key="1">
    <citation type="submission" date="2020-05" db="EMBL/GenBank/DDBJ databases">
        <authorList>
            <person name="Chiriac C."/>
            <person name="Salcher M."/>
            <person name="Ghai R."/>
            <person name="Kavagutti S V."/>
        </authorList>
    </citation>
    <scope>NUCLEOTIDE SEQUENCE</scope>
</reference>
<dbReference type="InterPro" id="IPR006171">
    <property type="entry name" value="TOPRIM_dom"/>
</dbReference>
<dbReference type="Gene3D" id="3.40.1360.10">
    <property type="match status" value="1"/>
</dbReference>
<organism evidence="3">
    <name type="scientific">freshwater metagenome</name>
    <dbReference type="NCBI Taxonomy" id="449393"/>
    <lineage>
        <taxon>unclassified sequences</taxon>
        <taxon>metagenomes</taxon>
        <taxon>ecological metagenomes</taxon>
    </lineage>
</organism>
<dbReference type="GO" id="GO:0016779">
    <property type="term" value="F:nucleotidyltransferase activity"/>
    <property type="evidence" value="ECO:0007669"/>
    <property type="project" value="InterPro"/>
</dbReference>
<proteinExistence type="predicted"/>
<accession>A0A6J6XPZ8</accession>
<dbReference type="PANTHER" id="PTHR30313:SF2">
    <property type="entry name" value="DNA PRIMASE"/>
    <property type="match status" value="1"/>
</dbReference>
<name>A0A6J6XPZ8_9ZZZZ</name>
<feature type="domain" description="Toprim" evidence="2">
    <location>
        <begin position="1"/>
        <end position="45"/>
    </location>
</feature>
<protein>
    <submittedName>
        <fullName evidence="3">Unannotated protein</fullName>
    </submittedName>
</protein>
<dbReference type="AlphaFoldDB" id="A0A6J6XPZ8"/>
<dbReference type="EMBL" id="CAFAAD010000104">
    <property type="protein sequence ID" value="CAB4797903.1"/>
    <property type="molecule type" value="Genomic_DNA"/>
</dbReference>
<dbReference type="SUPFAM" id="SSF56731">
    <property type="entry name" value="DNA primase core"/>
    <property type="match status" value="1"/>
</dbReference>
<dbReference type="InterPro" id="IPR019475">
    <property type="entry name" value="DNA_primase_DnaB-bd"/>
</dbReference>
<dbReference type="GO" id="GO:0006269">
    <property type="term" value="P:DNA replication, synthesis of primer"/>
    <property type="evidence" value="ECO:0007669"/>
    <property type="project" value="TreeGrafter"/>
</dbReference>
<feature type="region of interest" description="Disordered" evidence="1">
    <location>
        <begin position="127"/>
        <end position="165"/>
    </location>
</feature>
<dbReference type="InterPro" id="IPR050219">
    <property type="entry name" value="DnaG_primase"/>
</dbReference>
<evidence type="ECO:0000313" key="3">
    <source>
        <dbReference type="EMBL" id="CAB4797903.1"/>
    </source>
</evidence>
<dbReference type="Pfam" id="PF13155">
    <property type="entry name" value="Toprim_2"/>
    <property type="match status" value="1"/>
</dbReference>